<organism evidence="2 3">
    <name type="scientific">Paenibacillus soyae</name>
    <dbReference type="NCBI Taxonomy" id="2969249"/>
    <lineage>
        <taxon>Bacteria</taxon>
        <taxon>Bacillati</taxon>
        <taxon>Bacillota</taxon>
        <taxon>Bacilli</taxon>
        <taxon>Bacillales</taxon>
        <taxon>Paenibacillaceae</taxon>
        <taxon>Paenibacillus</taxon>
    </lineage>
</organism>
<name>A0A9X2N2C4_9BACL</name>
<feature type="signal peptide" evidence="1">
    <location>
        <begin position="1"/>
        <end position="19"/>
    </location>
</feature>
<gene>
    <name evidence="2" type="ORF">NQZ67_28245</name>
</gene>
<dbReference type="Proteomes" id="UP001141950">
    <property type="component" value="Unassembled WGS sequence"/>
</dbReference>
<evidence type="ECO:0000256" key="1">
    <source>
        <dbReference type="SAM" id="SignalP"/>
    </source>
</evidence>
<dbReference type="RefSeq" id="WP_257452574.1">
    <property type="nucleotide sequence ID" value="NZ_JANIPJ010000033.1"/>
</dbReference>
<reference evidence="2" key="1">
    <citation type="submission" date="2022-08" db="EMBL/GenBank/DDBJ databases">
        <title>The genomic sequence of strain Paenibacillus sp. SCIV0701.</title>
        <authorList>
            <person name="Zhao H."/>
        </authorList>
    </citation>
    <scope>NUCLEOTIDE SEQUENCE</scope>
    <source>
        <strain evidence="2">SCIV0701</strain>
    </source>
</reference>
<evidence type="ECO:0000313" key="3">
    <source>
        <dbReference type="Proteomes" id="UP001141950"/>
    </source>
</evidence>
<keyword evidence="3" id="KW-1185">Reference proteome</keyword>
<accession>A0A9X2N2C4</accession>
<feature type="chain" id="PRO_5040791938" description="Copper amine oxidase N-terminal domain-containing protein" evidence="1">
    <location>
        <begin position="20"/>
        <end position="352"/>
    </location>
</feature>
<proteinExistence type="predicted"/>
<keyword evidence="1" id="KW-0732">Signal</keyword>
<dbReference type="EMBL" id="JANIPJ010000033">
    <property type="protein sequence ID" value="MCR2807777.1"/>
    <property type="molecule type" value="Genomic_DNA"/>
</dbReference>
<dbReference type="AlphaFoldDB" id="A0A9X2N2C4"/>
<sequence>MKKFVLGFLCASAFFVAGAAAFASNEIKALISSINVSFHVHGETNDLSSDNTIALNYKGQLYVPLRAFTEKVGGDVHYKEEENGGKMVDIYLADDRDLELQDKDGYVRMGHLDVKFAEEGDPSSISGTIKFTRSIPQNKDIVLAILDRDGKEAGVTEPLRLLNQKVSQSVGGDIASFEAAFPYMKPVDGYKLEARVVDKTDWTFFQSYGNLHGAGGVQGYPLVATLGGDVSNPKNVPFELNVNLINLDEENTISIVKPVSFDIEIIQLKDDKTIPIRTIRTKPFAGELVRQLGGVVTAVQWDQKNDKGVVVPPGEYWARLKLPVTAQGEHSSYVFENSMRAKIPVFIDTPLP</sequence>
<protein>
    <recommendedName>
        <fullName evidence="4">Copper amine oxidase N-terminal domain-containing protein</fullName>
    </recommendedName>
</protein>
<evidence type="ECO:0008006" key="4">
    <source>
        <dbReference type="Google" id="ProtNLM"/>
    </source>
</evidence>
<evidence type="ECO:0000313" key="2">
    <source>
        <dbReference type="EMBL" id="MCR2807777.1"/>
    </source>
</evidence>
<comment type="caution">
    <text evidence="2">The sequence shown here is derived from an EMBL/GenBank/DDBJ whole genome shotgun (WGS) entry which is preliminary data.</text>
</comment>